<evidence type="ECO:0000313" key="2">
    <source>
        <dbReference type="Proteomes" id="UP001500731"/>
    </source>
</evidence>
<reference evidence="2" key="1">
    <citation type="journal article" date="2019" name="Int. J. Syst. Evol. Microbiol.">
        <title>The Global Catalogue of Microorganisms (GCM) 10K type strain sequencing project: providing services to taxonomists for standard genome sequencing and annotation.</title>
        <authorList>
            <consortium name="The Broad Institute Genomics Platform"/>
            <consortium name="The Broad Institute Genome Sequencing Center for Infectious Disease"/>
            <person name="Wu L."/>
            <person name="Ma J."/>
        </authorList>
    </citation>
    <scope>NUCLEOTIDE SEQUENCE [LARGE SCALE GENOMIC DNA]</scope>
    <source>
        <strain evidence="2">JCM 17839</strain>
    </source>
</reference>
<name>A0ABP8P3T3_9MICO</name>
<keyword evidence="2" id="KW-1185">Reference proteome</keyword>
<dbReference type="Proteomes" id="UP001500731">
    <property type="component" value="Unassembled WGS sequence"/>
</dbReference>
<comment type="caution">
    <text evidence="1">The sequence shown here is derived from an EMBL/GenBank/DDBJ whole genome shotgun (WGS) entry which is preliminary data.</text>
</comment>
<evidence type="ECO:0000313" key="1">
    <source>
        <dbReference type="EMBL" id="GAA4479347.1"/>
    </source>
</evidence>
<gene>
    <name evidence="1" type="ORF">GCM10023171_04700</name>
</gene>
<protein>
    <submittedName>
        <fullName evidence="1">Uncharacterized protein</fullName>
    </submittedName>
</protein>
<accession>A0ABP8P3T3</accession>
<organism evidence="1 2">
    <name type="scientific">Microbacterium panaciterrae</name>
    <dbReference type="NCBI Taxonomy" id="985759"/>
    <lineage>
        <taxon>Bacteria</taxon>
        <taxon>Bacillati</taxon>
        <taxon>Actinomycetota</taxon>
        <taxon>Actinomycetes</taxon>
        <taxon>Micrococcales</taxon>
        <taxon>Microbacteriaceae</taxon>
        <taxon>Microbacterium</taxon>
    </lineage>
</organism>
<dbReference type="EMBL" id="BAABGP010000003">
    <property type="protein sequence ID" value="GAA4479347.1"/>
    <property type="molecule type" value="Genomic_DNA"/>
</dbReference>
<sequence>MTRTRFSGFGTLFDIQEEYQNAVPIFPLVLPANWSFPTNLEVGAPDPAALWERGSGVATAYMIWQIGIATDAYEGHTRGDSARKDRCLNILEAAYATEVRKAVLIDDGNVFIDGTRKPGSAAKSQSPLQAARDGDFAPMRAFLRMN</sequence>
<proteinExistence type="predicted"/>